<keyword evidence="3 12" id="KW-1003">Cell membrane</keyword>
<keyword evidence="15" id="KW-1185">Reference proteome</keyword>
<dbReference type="GO" id="GO:0043952">
    <property type="term" value="P:protein transport by the Sec complex"/>
    <property type="evidence" value="ECO:0007669"/>
    <property type="project" value="UniProtKB-UniRule"/>
</dbReference>
<dbReference type="Pfam" id="PF07549">
    <property type="entry name" value="Sec_GG"/>
    <property type="match status" value="1"/>
</dbReference>
<accession>A0A1W1XB21</accession>
<dbReference type="AlphaFoldDB" id="A0A1W1XB21"/>
<dbReference type="NCBIfam" id="TIGR00966">
    <property type="entry name" value="transloc_SecF"/>
    <property type="match status" value="1"/>
</dbReference>
<evidence type="ECO:0000256" key="7">
    <source>
        <dbReference type="ARBA" id="ARBA00023010"/>
    </source>
</evidence>
<keyword evidence="6 12" id="KW-1133">Transmembrane helix</keyword>
<dbReference type="RefSeq" id="WP_084114711.1">
    <property type="nucleotide sequence ID" value="NZ_FWXH01000003.1"/>
</dbReference>
<dbReference type="Proteomes" id="UP000192468">
    <property type="component" value="Unassembled WGS sequence"/>
</dbReference>
<evidence type="ECO:0000256" key="9">
    <source>
        <dbReference type="ARBA" id="ARBA00059018"/>
    </source>
</evidence>
<dbReference type="STRING" id="1121291.SAMN02745134_01221"/>
<feature type="domain" description="Protein export membrane protein SecD/SecF C-terminal" evidence="13">
    <location>
        <begin position="107"/>
        <end position="286"/>
    </location>
</feature>
<protein>
    <recommendedName>
        <fullName evidence="12">Protein-export membrane protein SecF</fullName>
    </recommendedName>
</protein>
<feature type="transmembrane region" description="Helical" evidence="12">
    <location>
        <begin position="181"/>
        <end position="202"/>
    </location>
</feature>
<dbReference type="PRINTS" id="PR01755">
    <property type="entry name" value="SECFTRNLCASE"/>
</dbReference>
<dbReference type="PANTHER" id="PTHR30081">
    <property type="entry name" value="PROTEIN-EXPORT MEMBRANE PROTEIN SEC"/>
    <property type="match status" value="1"/>
</dbReference>
<dbReference type="SUPFAM" id="SSF82866">
    <property type="entry name" value="Multidrug efflux transporter AcrB transmembrane domain"/>
    <property type="match status" value="1"/>
</dbReference>
<comment type="similarity">
    <text evidence="10">In the C-terminal section; belongs to the SecD/SecF family. SecF subfamily.</text>
</comment>
<sequence length="297" mass="33215">MLRVVEKTRIWFIISAIIIITGISFMIYHKGLNFGMDFKGGTIIKIDMQKNFNKNDLDSTIQKYVKVNTYDTTKVGSKELDISVDSDKITDANSTKLFNDIKKKYNLKDKDLLSRDRIGASIGSELLQKAILSLTVSIILMLLFIAWRFEFKFGIAAVIALIHDVLVTLSVYSILNLPVNSSFIAAILTIIGYSISDTIVIFDRIRENQKKMRDKTLVDMTDTSVSQTVGRSICTVTTTIVTIACVHIFVPLPSIRDFTLPILVGVASGCYSSIFIASPIWVILKKRSNKKRASLAN</sequence>
<keyword evidence="2 12" id="KW-0813">Transport</keyword>
<dbReference type="GO" id="GO:0006605">
    <property type="term" value="P:protein targeting"/>
    <property type="evidence" value="ECO:0007669"/>
    <property type="project" value="UniProtKB-UniRule"/>
</dbReference>
<evidence type="ECO:0000256" key="12">
    <source>
        <dbReference type="HAMAP-Rule" id="MF_01464"/>
    </source>
</evidence>
<dbReference type="HAMAP" id="MF_01464_B">
    <property type="entry name" value="SecF_B"/>
    <property type="match status" value="1"/>
</dbReference>
<keyword evidence="4 12" id="KW-0812">Transmembrane</keyword>
<dbReference type="InterPro" id="IPR048634">
    <property type="entry name" value="SecD_SecF_C"/>
</dbReference>
<evidence type="ECO:0000256" key="8">
    <source>
        <dbReference type="ARBA" id="ARBA00023136"/>
    </source>
</evidence>
<reference evidence="14 15" key="1">
    <citation type="submission" date="2017-04" db="EMBL/GenBank/DDBJ databases">
        <authorList>
            <person name="Afonso C.L."/>
            <person name="Miller P.J."/>
            <person name="Scott M.A."/>
            <person name="Spackman E."/>
            <person name="Goraichik I."/>
            <person name="Dimitrov K.M."/>
            <person name="Suarez D.L."/>
            <person name="Swayne D.E."/>
        </authorList>
    </citation>
    <scope>NUCLEOTIDE SEQUENCE [LARGE SCALE GENOMIC DNA]</scope>
    <source>
        <strain evidence="14 15">DSM 12555</strain>
    </source>
</reference>
<feature type="transmembrane region" description="Helical" evidence="12">
    <location>
        <begin position="262"/>
        <end position="284"/>
    </location>
</feature>
<keyword evidence="8 12" id="KW-0472">Membrane</keyword>
<comment type="similarity">
    <text evidence="12">Belongs to the SecD/SecF family. SecF subfamily.</text>
</comment>
<dbReference type="InterPro" id="IPR005665">
    <property type="entry name" value="SecF_bac"/>
</dbReference>
<dbReference type="GO" id="GO:0015450">
    <property type="term" value="F:protein-transporting ATPase activity"/>
    <property type="evidence" value="ECO:0007669"/>
    <property type="project" value="InterPro"/>
</dbReference>
<dbReference type="EMBL" id="FWXH01000003">
    <property type="protein sequence ID" value="SMC21235.1"/>
    <property type="molecule type" value="Genomic_DNA"/>
</dbReference>
<feature type="transmembrane region" description="Helical" evidence="12">
    <location>
        <begin position="126"/>
        <end position="146"/>
    </location>
</feature>
<dbReference type="Pfam" id="PF02355">
    <property type="entry name" value="SecD_SecF_C"/>
    <property type="match status" value="1"/>
</dbReference>
<dbReference type="GO" id="GO:0005886">
    <property type="term" value="C:plasma membrane"/>
    <property type="evidence" value="ECO:0007669"/>
    <property type="project" value="UniProtKB-SubCell"/>
</dbReference>
<feature type="transmembrane region" description="Helical" evidence="12">
    <location>
        <begin position="229"/>
        <end position="250"/>
    </location>
</feature>
<proteinExistence type="inferred from homology"/>
<dbReference type="InterPro" id="IPR022645">
    <property type="entry name" value="SecD/SecF_bac"/>
</dbReference>
<evidence type="ECO:0000313" key="14">
    <source>
        <dbReference type="EMBL" id="SMC21235.1"/>
    </source>
</evidence>
<keyword evidence="7 12" id="KW-0811">Translocation</keyword>
<evidence type="ECO:0000256" key="6">
    <source>
        <dbReference type="ARBA" id="ARBA00022989"/>
    </source>
</evidence>
<dbReference type="Gene3D" id="1.20.1640.10">
    <property type="entry name" value="Multidrug efflux transporter AcrB transmembrane domain"/>
    <property type="match status" value="1"/>
</dbReference>
<keyword evidence="5 12" id="KW-0653">Protein transport</keyword>
<dbReference type="PANTHER" id="PTHR30081:SF8">
    <property type="entry name" value="PROTEIN TRANSLOCASE SUBUNIT SECF"/>
    <property type="match status" value="1"/>
</dbReference>
<evidence type="ECO:0000313" key="15">
    <source>
        <dbReference type="Proteomes" id="UP000192468"/>
    </source>
</evidence>
<comment type="subunit">
    <text evidence="12">Forms a complex with SecD. Part of the essential Sec protein translocation apparatus which comprises SecA, SecYEG and auxiliary proteins SecDF. Other proteins may also be involved.</text>
</comment>
<dbReference type="InterPro" id="IPR022813">
    <property type="entry name" value="SecD/SecF_arch_bac"/>
</dbReference>
<dbReference type="GO" id="GO:0065002">
    <property type="term" value="P:intracellular protein transmembrane transport"/>
    <property type="evidence" value="ECO:0007669"/>
    <property type="project" value="UniProtKB-UniRule"/>
</dbReference>
<evidence type="ECO:0000256" key="5">
    <source>
        <dbReference type="ARBA" id="ARBA00022927"/>
    </source>
</evidence>
<evidence type="ECO:0000256" key="11">
    <source>
        <dbReference type="ARBA" id="ARBA00061053"/>
    </source>
</evidence>
<feature type="transmembrane region" description="Helical" evidence="12">
    <location>
        <begin position="9"/>
        <end position="28"/>
    </location>
</feature>
<evidence type="ECO:0000256" key="4">
    <source>
        <dbReference type="ARBA" id="ARBA00022692"/>
    </source>
</evidence>
<evidence type="ECO:0000256" key="3">
    <source>
        <dbReference type="ARBA" id="ARBA00022475"/>
    </source>
</evidence>
<dbReference type="FunFam" id="1.20.1640.10:FF:000024">
    <property type="entry name" value="Multifunctional fusion protein"/>
    <property type="match status" value="1"/>
</dbReference>
<organism evidence="14 15">
    <name type="scientific">Clostridium acidisoli DSM 12555</name>
    <dbReference type="NCBI Taxonomy" id="1121291"/>
    <lineage>
        <taxon>Bacteria</taxon>
        <taxon>Bacillati</taxon>
        <taxon>Bacillota</taxon>
        <taxon>Clostridia</taxon>
        <taxon>Eubacteriales</taxon>
        <taxon>Clostridiaceae</taxon>
        <taxon>Clostridium</taxon>
    </lineage>
</organism>
<name>A0A1W1XB21_9CLOT</name>
<comment type="similarity">
    <text evidence="11">In the N-terminal section; belongs to the SecD/SecF family. SecD subfamily.</text>
</comment>
<comment type="function">
    <text evidence="9 12">Part of the Sec protein translocase complex. Interacts with the SecYEG preprotein conducting channel. SecDF uses the proton motive force (PMF) to complete protein translocation after the ATP-dependent function of SecA.</text>
</comment>
<evidence type="ECO:0000256" key="10">
    <source>
        <dbReference type="ARBA" id="ARBA00060856"/>
    </source>
</evidence>
<dbReference type="NCBIfam" id="TIGR00916">
    <property type="entry name" value="2A0604s01"/>
    <property type="match status" value="1"/>
</dbReference>
<evidence type="ECO:0000259" key="13">
    <source>
        <dbReference type="Pfam" id="PF02355"/>
    </source>
</evidence>
<evidence type="ECO:0000256" key="2">
    <source>
        <dbReference type="ARBA" id="ARBA00022448"/>
    </source>
</evidence>
<comment type="subcellular location">
    <subcellularLocation>
        <location evidence="1 12">Cell membrane</location>
        <topology evidence="1 12">Multi-pass membrane protein</topology>
    </subcellularLocation>
</comment>
<gene>
    <name evidence="12" type="primary">secF</name>
    <name evidence="14" type="ORF">SAMN02745134_01221</name>
</gene>
<feature type="transmembrane region" description="Helical" evidence="12">
    <location>
        <begin position="153"/>
        <end position="175"/>
    </location>
</feature>
<dbReference type="OrthoDB" id="9805019at2"/>
<dbReference type="InterPro" id="IPR022646">
    <property type="entry name" value="SecD/SecF_CS"/>
</dbReference>
<dbReference type="InterPro" id="IPR055344">
    <property type="entry name" value="SecD_SecF_C_bact"/>
</dbReference>
<evidence type="ECO:0000256" key="1">
    <source>
        <dbReference type="ARBA" id="ARBA00004651"/>
    </source>
</evidence>